<sequence>MDVTPDTSVAMDIDNLEDEIPSSSPDNSGHALWKASQTPNVALRDLIVESSESVTYPALNKHVPRWDGPSSPQERRRSAPYNVRHRPPPRRSASTTTRHVTPTSTNLSGAIPTLFNLIEKVQSADSGDENLEQVSAPKAKTRAREKVASGRKAGRSSMPPPAPKGKGKGKERPQDSYKDINKRRQGSAFATPIPPLLTSSSKTTFSDVSMLDLSSDDMGAEHPVLAPPPPPLLMPTRSESTSGRSRTSPDDEAPECPTSSSGKAHGKQPSASSRVVKTTSSSNDVTHVAPTSLPEAPSRPKMTSQCRLGDGEKAAACLLLKADKAPSGPSKRPSTRNLRSSSSVSRTEVIRQALESSRDEGQPPSVSIKQGSRSSSRGVTPQLILSSNGSRPSTSVASSRSISQQTPSQPPVATQPKPPGIDPCHRPPPQLGMGVRRVSSAPTAQLASRPLPTHQKGFKPPLLSGTLVPKPVGRSPPPPPPPPPQNEASSEDTSFDCSFDLDPEELDNAMQEFD</sequence>
<feature type="compositionally biased region" description="Low complexity" evidence="1">
    <location>
        <begin position="335"/>
        <end position="346"/>
    </location>
</feature>
<organism evidence="2 3">
    <name type="scientific">Armillaria gallica</name>
    <name type="common">Bulbous honey fungus</name>
    <name type="synonym">Armillaria bulbosa</name>
    <dbReference type="NCBI Taxonomy" id="47427"/>
    <lineage>
        <taxon>Eukaryota</taxon>
        <taxon>Fungi</taxon>
        <taxon>Dikarya</taxon>
        <taxon>Basidiomycota</taxon>
        <taxon>Agaricomycotina</taxon>
        <taxon>Agaricomycetes</taxon>
        <taxon>Agaricomycetidae</taxon>
        <taxon>Agaricales</taxon>
        <taxon>Marasmiineae</taxon>
        <taxon>Physalacriaceae</taxon>
        <taxon>Armillaria</taxon>
    </lineage>
</organism>
<keyword evidence="3" id="KW-1185">Reference proteome</keyword>
<name>A0A2H3CR64_ARMGA</name>
<dbReference type="EMBL" id="KZ293702">
    <property type="protein sequence ID" value="PBK83894.1"/>
    <property type="molecule type" value="Genomic_DNA"/>
</dbReference>
<dbReference type="Proteomes" id="UP000217790">
    <property type="component" value="Unassembled WGS sequence"/>
</dbReference>
<feature type="compositionally biased region" description="Low complexity" evidence="1">
    <location>
        <begin position="234"/>
        <end position="246"/>
    </location>
</feature>
<feature type="compositionally biased region" description="Low complexity" evidence="1">
    <location>
        <begin position="92"/>
        <end position="105"/>
    </location>
</feature>
<protein>
    <submittedName>
        <fullName evidence="2">Uncharacterized protein</fullName>
    </submittedName>
</protein>
<dbReference type="OrthoDB" id="3010580at2759"/>
<feature type="compositionally biased region" description="Low complexity" evidence="1">
    <location>
        <begin position="206"/>
        <end position="217"/>
    </location>
</feature>
<dbReference type="AlphaFoldDB" id="A0A2H3CR64"/>
<evidence type="ECO:0000313" key="2">
    <source>
        <dbReference type="EMBL" id="PBK83894.1"/>
    </source>
</evidence>
<proteinExistence type="predicted"/>
<feature type="region of interest" description="Disordered" evidence="1">
    <location>
        <begin position="126"/>
        <end position="514"/>
    </location>
</feature>
<feature type="region of interest" description="Disordered" evidence="1">
    <location>
        <begin position="1"/>
        <end position="33"/>
    </location>
</feature>
<feature type="compositionally biased region" description="Basic and acidic residues" evidence="1">
    <location>
        <begin position="168"/>
        <end position="182"/>
    </location>
</feature>
<reference evidence="3" key="1">
    <citation type="journal article" date="2017" name="Nat. Ecol. Evol.">
        <title>Genome expansion and lineage-specific genetic innovations in the forest pathogenic fungi Armillaria.</title>
        <authorList>
            <person name="Sipos G."/>
            <person name="Prasanna A.N."/>
            <person name="Walter M.C."/>
            <person name="O'Connor E."/>
            <person name="Balint B."/>
            <person name="Krizsan K."/>
            <person name="Kiss B."/>
            <person name="Hess J."/>
            <person name="Varga T."/>
            <person name="Slot J."/>
            <person name="Riley R."/>
            <person name="Boka B."/>
            <person name="Rigling D."/>
            <person name="Barry K."/>
            <person name="Lee J."/>
            <person name="Mihaltcheva S."/>
            <person name="LaButti K."/>
            <person name="Lipzen A."/>
            <person name="Waldron R."/>
            <person name="Moloney N.M."/>
            <person name="Sperisen C."/>
            <person name="Kredics L."/>
            <person name="Vagvoelgyi C."/>
            <person name="Patrignani A."/>
            <person name="Fitzpatrick D."/>
            <person name="Nagy I."/>
            <person name="Doyle S."/>
            <person name="Anderson J.B."/>
            <person name="Grigoriev I.V."/>
            <person name="Gueldener U."/>
            <person name="Muensterkoetter M."/>
            <person name="Nagy L.G."/>
        </authorList>
    </citation>
    <scope>NUCLEOTIDE SEQUENCE [LARGE SCALE GENOMIC DNA]</scope>
    <source>
        <strain evidence="3">Ar21-2</strain>
    </source>
</reference>
<gene>
    <name evidence="2" type="ORF">ARMGADRAFT_621360</name>
</gene>
<feature type="compositionally biased region" description="Low complexity" evidence="1">
    <location>
        <begin position="390"/>
        <end position="403"/>
    </location>
</feature>
<evidence type="ECO:0000313" key="3">
    <source>
        <dbReference type="Proteomes" id="UP000217790"/>
    </source>
</evidence>
<dbReference type="InParanoid" id="A0A2H3CR64"/>
<evidence type="ECO:0000256" key="1">
    <source>
        <dbReference type="SAM" id="MobiDB-lite"/>
    </source>
</evidence>
<feature type="compositionally biased region" description="Acidic residues" evidence="1">
    <location>
        <begin position="489"/>
        <end position="514"/>
    </location>
</feature>
<feature type="region of interest" description="Disordered" evidence="1">
    <location>
        <begin position="56"/>
        <end position="108"/>
    </location>
</feature>
<feature type="compositionally biased region" description="Pro residues" evidence="1">
    <location>
        <begin position="416"/>
        <end position="430"/>
    </location>
</feature>
<feature type="compositionally biased region" description="Polar residues" evidence="1">
    <location>
        <begin position="364"/>
        <end position="389"/>
    </location>
</feature>
<feature type="compositionally biased region" description="Pro residues" evidence="1">
    <location>
        <begin position="474"/>
        <end position="485"/>
    </location>
</feature>
<dbReference type="OMA" id="EDTSFDC"/>
<accession>A0A2H3CR64</accession>
<feature type="compositionally biased region" description="Polar residues" evidence="1">
    <location>
        <begin position="269"/>
        <end position="285"/>
    </location>
</feature>